<evidence type="ECO:0000313" key="1">
    <source>
        <dbReference type="EMBL" id="RVE55789.1"/>
    </source>
</evidence>
<dbReference type="OrthoDB" id="1845775at2759"/>
<protein>
    <submittedName>
        <fullName evidence="1">Uncharacterized protein</fullName>
    </submittedName>
</protein>
<sequence length="92" mass="10382">MWSGSLRLRLRLAPSAHTLTTQLTQRHCESKPTLDRQHYALRTRFCCLQSTPEPEDAAEATQTPEDKASFLRTLDPKSLPILVIFGTKDSIS</sequence>
<reference evidence="1 2" key="2">
    <citation type="submission" date="2019-01" db="EMBL/GenBank/DDBJ databases">
        <title>A chromosome length genome reference of the Java medaka (oryzias javanicus).</title>
        <authorList>
            <person name="Herpin A."/>
            <person name="Takehana Y."/>
            <person name="Naruse K."/>
            <person name="Ansai S."/>
            <person name="Kawaguchi M."/>
        </authorList>
    </citation>
    <scope>NUCLEOTIDE SEQUENCE [LARGE SCALE GENOMIC DNA]</scope>
    <source>
        <strain evidence="1">RS831</strain>
        <tissue evidence="1">Whole body</tissue>
    </source>
</reference>
<organism evidence="1 2">
    <name type="scientific">Oryzias javanicus</name>
    <name type="common">Javanese ricefish</name>
    <name type="synonym">Aplocheilus javanicus</name>
    <dbReference type="NCBI Taxonomy" id="123683"/>
    <lineage>
        <taxon>Eukaryota</taxon>
        <taxon>Metazoa</taxon>
        <taxon>Chordata</taxon>
        <taxon>Craniata</taxon>
        <taxon>Vertebrata</taxon>
        <taxon>Euteleostomi</taxon>
        <taxon>Actinopterygii</taxon>
        <taxon>Neopterygii</taxon>
        <taxon>Teleostei</taxon>
        <taxon>Neoteleostei</taxon>
        <taxon>Acanthomorphata</taxon>
        <taxon>Ovalentaria</taxon>
        <taxon>Atherinomorphae</taxon>
        <taxon>Beloniformes</taxon>
        <taxon>Adrianichthyidae</taxon>
        <taxon>Oryziinae</taxon>
        <taxon>Oryzias</taxon>
    </lineage>
</organism>
<name>A0A437C0F7_ORYJA</name>
<dbReference type="Proteomes" id="UP000283210">
    <property type="component" value="Chromosome 24"/>
</dbReference>
<dbReference type="AlphaFoldDB" id="A0A437C0F7"/>
<dbReference type="EMBL" id="CM012460">
    <property type="protein sequence ID" value="RVE55789.1"/>
    <property type="molecule type" value="Genomic_DNA"/>
</dbReference>
<keyword evidence="2" id="KW-1185">Reference proteome</keyword>
<evidence type="ECO:0000313" key="2">
    <source>
        <dbReference type="Proteomes" id="UP000283210"/>
    </source>
</evidence>
<reference evidence="1 2" key="1">
    <citation type="submission" date="2018-11" db="EMBL/GenBank/DDBJ databases">
        <authorList>
            <person name="Lopez-Roques C."/>
            <person name="Donnadieu C."/>
            <person name="Bouchez O."/>
            <person name="Klopp C."/>
            <person name="Cabau C."/>
            <person name="Zahm M."/>
        </authorList>
    </citation>
    <scope>NUCLEOTIDE SEQUENCE [LARGE SCALE GENOMIC DNA]</scope>
    <source>
        <strain evidence="1">RS831</strain>
        <tissue evidence="1">Whole body</tissue>
    </source>
</reference>
<gene>
    <name evidence="1" type="ORF">OJAV_G00229990</name>
</gene>
<proteinExistence type="predicted"/>
<accession>A0A437C0F7</accession>